<dbReference type="Gene3D" id="1.20.1740.10">
    <property type="entry name" value="Amino acid/polyamine transporter I"/>
    <property type="match status" value="1"/>
</dbReference>
<keyword evidence="8" id="KW-1185">Reference proteome</keyword>
<dbReference type="PANTHER" id="PTHR43243">
    <property type="entry name" value="INNER MEMBRANE TRANSPORTER YGJI-RELATED"/>
    <property type="match status" value="1"/>
</dbReference>
<comment type="subcellular location">
    <subcellularLocation>
        <location evidence="1">Membrane</location>
        <topology evidence="1">Multi-pass membrane protein</topology>
    </subcellularLocation>
</comment>
<dbReference type="Proteomes" id="UP000285517">
    <property type="component" value="Chromosome"/>
</dbReference>
<feature type="transmembrane region" description="Helical" evidence="6">
    <location>
        <begin position="68"/>
        <end position="89"/>
    </location>
</feature>
<dbReference type="GO" id="GO:0016020">
    <property type="term" value="C:membrane"/>
    <property type="evidence" value="ECO:0007669"/>
    <property type="project" value="UniProtKB-SubCell"/>
</dbReference>
<sequence>MKSYSSLFRRKSAAQLALDAESSSLKRTLTAFDLTMLGIGAIVGTGIFVLTGEAAAGTKDALGAGPAITISFIITGLACGFAALCYAEFASMIPISGSAYTYAYASFGEIVAWIIGWDLILEYAIGNVAVAIGWAGYFKNFLNGLGLHLPANLSASTGTELVLTNGEWQPLTEALKTQLGSSWETLPHVISLMNLPAFVITFVITVMLIIGIKESARTNSFLVLIKLGLVGLFLYFGFPHFDPGENWQNFAPNGWNGIMTGAALVFFAYIGFDAVSTTAEETKNPQRDLPIGMIAALIVCTILYIAVSAVLTGMVPLNILANERPVSAALEAVGENKVAFLISLGITLTMPTVLLVMQLGQIRIFYSMSRDGLLPKKFSRVHKRFKTPAYSTIAVGLLVGFLAAFMDIGAVAELTNIGTLFAFVLVAIGVWILRVQQPERTRKFKVPAYKLICSGAILICSYLMISLPLITWLRFIIWMVVGLAIYFIYSKKHSELNDSKVPPHNKGTSVNDEIPFN</sequence>
<dbReference type="AlphaFoldDB" id="A0A410G5Z8"/>
<evidence type="ECO:0000256" key="4">
    <source>
        <dbReference type="ARBA" id="ARBA00022989"/>
    </source>
</evidence>
<evidence type="ECO:0000313" key="8">
    <source>
        <dbReference type="Proteomes" id="UP000285517"/>
    </source>
</evidence>
<evidence type="ECO:0000256" key="6">
    <source>
        <dbReference type="SAM" id="Phobius"/>
    </source>
</evidence>
<keyword evidence="5 6" id="KW-0472">Membrane</keyword>
<dbReference type="InterPro" id="IPR002293">
    <property type="entry name" value="AA/rel_permease1"/>
</dbReference>
<keyword evidence="4 6" id="KW-1133">Transmembrane helix</keyword>
<evidence type="ECO:0000256" key="5">
    <source>
        <dbReference type="ARBA" id="ARBA00023136"/>
    </source>
</evidence>
<dbReference type="EMBL" id="CP034951">
    <property type="protein sequence ID" value="QAA82724.1"/>
    <property type="molecule type" value="Genomic_DNA"/>
</dbReference>
<feature type="transmembrane region" description="Helical" evidence="6">
    <location>
        <begin position="417"/>
        <end position="435"/>
    </location>
</feature>
<organism evidence="7 8">
    <name type="scientific">Aequorivita ciconiae</name>
    <dbReference type="NCBI Taxonomy" id="2494375"/>
    <lineage>
        <taxon>Bacteria</taxon>
        <taxon>Pseudomonadati</taxon>
        <taxon>Bacteroidota</taxon>
        <taxon>Flavobacteriia</taxon>
        <taxon>Flavobacteriales</taxon>
        <taxon>Flavobacteriaceae</taxon>
        <taxon>Aequorivita</taxon>
    </lineage>
</organism>
<dbReference type="PIRSF" id="PIRSF006060">
    <property type="entry name" value="AA_transporter"/>
    <property type="match status" value="1"/>
</dbReference>
<feature type="transmembrane region" description="Helical" evidence="6">
    <location>
        <begin position="34"/>
        <end position="56"/>
    </location>
</feature>
<dbReference type="GO" id="GO:0015171">
    <property type="term" value="F:amino acid transmembrane transporter activity"/>
    <property type="evidence" value="ECO:0007669"/>
    <property type="project" value="TreeGrafter"/>
</dbReference>
<evidence type="ECO:0000313" key="7">
    <source>
        <dbReference type="EMBL" id="QAA82724.1"/>
    </source>
</evidence>
<feature type="transmembrane region" description="Helical" evidence="6">
    <location>
        <begin position="471"/>
        <end position="489"/>
    </location>
</feature>
<reference evidence="7 8" key="1">
    <citation type="submission" date="2019-01" db="EMBL/GenBank/DDBJ databases">
        <title>Complete genome sequencing of Aequorivita sp. H23M31.</title>
        <authorList>
            <person name="Bae J.-W."/>
        </authorList>
    </citation>
    <scope>NUCLEOTIDE SEQUENCE [LARGE SCALE GENOMIC DNA]</scope>
    <source>
        <strain evidence="7 8">H23M31</strain>
    </source>
</reference>
<dbReference type="KEGG" id="aev:EI546_13785"/>
<feature type="transmembrane region" description="Helical" evidence="6">
    <location>
        <begin position="387"/>
        <end position="405"/>
    </location>
</feature>
<dbReference type="PANTHER" id="PTHR43243:SF4">
    <property type="entry name" value="CATIONIC AMINO ACID TRANSPORTER 4"/>
    <property type="match status" value="1"/>
</dbReference>
<dbReference type="Pfam" id="PF13520">
    <property type="entry name" value="AA_permease_2"/>
    <property type="match status" value="1"/>
</dbReference>
<gene>
    <name evidence="7" type="ORF">EI546_13785</name>
</gene>
<name>A0A410G5Z8_9FLAO</name>
<evidence type="ECO:0000256" key="3">
    <source>
        <dbReference type="ARBA" id="ARBA00022692"/>
    </source>
</evidence>
<feature type="transmembrane region" description="Helical" evidence="6">
    <location>
        <begin position="189"/>
        <end position="209"/>
    </location>
</feature>
<evidence type="ECO:0000256" key="2">
    <source>
        <dbReference type="ARBA" id="ARBA00022448"/>
    </source>
</evidence>
<feature type="transmembrane region" description="Helical" evidence="6">
    <location>
        <begin position="258"/>
        <end position="279"/>
    </location>
</feature>
<dbReference type="OrthoDB" id="9762947at2"/>
<feature type="transmembrane region" description="Helical" evidence="6">
    <location>
        <begin position="110"/>
        <end position="137"/>
    </location>
</feature>
<accession>A0A410G5Z8</accession>
<feature type="transmembrane region" description="Helical" evidence="6">
    <location>
        <begin position="291"/>
        <end position="319"/>
    </location>
</feature>
<proteinExistence type="predicted"/>
<dbReference type="RefSeq" id="WP_128251089.1">
    <property type="nucleotide sequence ID" value="NZ_CP034951.1"/>
</dbReference>
<evidence type="ECO:0000256" key="1">
    <source>
        <dbReference type="ARBA" id="ARBA00004141"/>
    </source>
</evidence>
<feature type="transmembrane region" description="Helical" evidence="6">
    <location>
        <begin position="447"/>
        <end position="465"/>
    </location>
</feature>
<keyword evidence="2" id="KW-0813">Transport</keyword>
<feature type="transmembrane region" description="Helical" evidence="6">
    <location>
        <begin position="339"/>
        <end position="366"/>
    </location>
</feature>
<protein>
    <submittedName>
        <fullName evidence="7">Amino acid permease</fullName>
    </submittedName>
</protein>
<feature type="transmembrane region" description="Helical" evidence="6">
    <location>
        <begin position="221"/>
        <end position="238"/>
    </location>
</feature>
<keyword evidence="3 6" id="KW-0812">Transmembrane</keyword>